<keyword evidence="7" id="KW-0378">Hydrolase</keyword>
<dbReference type="Pfam" id="PF02163">
    <property type="entry name" value="Peptidase_M50"/>
    <property type="match status" value="2"/>
</dbReference>
<evidence type="ECO:0000256" key="10">
    <source>
        <dbReference type="ARBA" id="ARBA00023049"/>
    </source>
</evidence>
<keyword evidence="5 12" id="KW-0812">Transmembrane</keyword>
<evidence type="ECO:0000256" key="8">
    <source>
        <dbReference type="ARBA" id="ARBA00022833"/>
    </source>
</evidence>
<feature type="transmembrane region" description="Helical" evidence="12">
    <location>
        <begin position="137"/>
        <end position="155"/>
    </location>
</feature>
<evidence type="ECO:0000256" key="1">
    <source>
        <dbReference type="ARBA" id="ARBA00001947"/>
    </source>
</evidence>
<evidence type="ECO:0000256" key="3">
    <source>
        <dbReference type="ARBA" id="ARBA00007931"/>
    </source>
</evidence>
<comment type="similarity">
    <text evidence="3">Belongs to the peptidase M50B family.</text>
</comment>
<evidence type="ECO:0000256" key="12">
    <source>
        <dbReference type="SAM" id="Phobius"/>
    </source>
</evidence>
<dbReference type="EMBL" id="JAUHPX010000009">
    <property type="protein sequence ID" value="MDN4489040.1"/>
    <property type="molecule type" value="Genomic_DNA"/>
</dbReference>
<comment type="cofactor">
    <cofactor evidence="1">
        <name>Zn(2+)</name>
        <dbReference type="ChEBI" id="CHEBI:29105"/>
    </cofactor>
</comment>
<feature type="transmembrane region" description="Helical" evidence="12">
    <location>
        <begin position="187"/>
        <end position="206"/>
    </location>
</feature>
<organism evidence="14 15">
    <name type="scientific">Demequina lignilytica</name>
    <dbReference type="NCBI Taxonomy" id="3051663"/>
    <lineage>
        <taxon>Bacteria</taxon>
        <taxon>Bacillati</taxon>
        <taxon>Actinomycetota</taxon>
        <taxon>Actinomycetes</taxon>
        <taxon>Micrococcales</taxon>
        <taxon>Demequinaceae</taxon>
        <taxon>Demequina</taxon>
    </lineage>
</organism>
<accession>A0AAW7M5N1</accession>
<evidence type="ECO:0000256" key="9">
    <source>
        <dbReference type="ARBA" id="ARBA00022989"/>
    </source>
</evidence>
<dbReference type="GO" id="GO:0008237">
    <property type="term" value="F:metallopeptidase activity"/>
    <property type="evidence" value="ECO:0007669"/>
    <property type="project" value="UniProtKB-KW"/>
</dbReference>
<evidence type="ECO:0000256" key="6">
    <source>
        <dbReference type="ARBA" id="ARBA00022723"/>
    </source>
</evidence>
<feature type="transmembrane region" description="Helical" evidence="12">
    <location>
        <begin position="49"/>
        <end position="70"/>
    </location>
</feature>
<gene>
    <name evidence="14" type="ORF">QQX10_12770</name>
</gene>
<keyword evidence="15" id="KW-1185">Reference proteome</keyword>
<name>A0AAW7M5N1_9MICO</name>
<keyword evidence="4" id="KW-0645">Protease</keyword>
<feature type="transmembrane region" description="Helical" evidence="12">
    <location>
        <begin position="212"/>
        <end position="233"/>
    </location>
</feature>
<keyword evidence="9 12" id="KW-1133">Transmembrane helix</keyword>
<evidence type="ECO:0000256" key="11">
    <source>
        <dbReference type="ARBA" id="ARBA00023136"/>
    </source>
</evidence>
<evidence type="ECO:0000259" key="13">
    <source>
        <dbReference type="Pfam" id="PF02163"/>
    </source>
</evidence>
<dbReference type="GO" id="GO:0016020">
    <property type="term" value="C:membrane"/>
    <property type="evidence" value="ECO:0007669"/>
    <property type="project" value="UniProtKB-SubCell"/>
</dbReference>
<feature type="transmembrane region" description="Helical" evidence="12">
    <location>
        <begin position="15"/>
        <end position="37"/>
    </location>
</feature>
<dbReference type="InterPro" id="IPR008915">
    <property type="entry name" value="Peptidase_M50"/>
</dbReference>
<dbReference type="AlphaFoldDB" id="A0AAW7M5N1"/>
<keyword evidence="8" id="KW-0862">Zinc</keyword>
<comment type="caution">
    <text evidence="14">The sequence shown here is derived from an EMBL/GenBank/DDBJ whole genome shotgun (WGS) entry which is preliminary data.</text>
</comment>
<evidence type="ECO:0000256" key="7">
    <source>
        <dbReference type="ARBA" id="ARBA00022801"/>
    </source>
</evidence>
<evidence type="ECO:0000313" key="14">
    <source>
        <dbReference type="EMBL" id="MDN4489040.1"/>
    </source>
</evidence>
<dbReference type="GO" id="GO:0046872">
    <property type="term" value="F:metal ion binding"/>
    <property type="evidence" value="ECO:0007669"/>
    <property type="project" value="UniProtKB-KW"/>
</dbReference>
<dbReference type="PANTHER" id="PTHR39188">
    <property type="entry name" value="MEMBRANE-ASSOCIATED ZINC METALLOPROTEASE M50B"/>
    <property type="match status" value="1"/>
</dbReference>
<evidence type="ECO:0000313" key="15">
    <source>
        <dbReference type="Proteomes" id="UP001172737"/>
    </source>
</evidence>
<feature type="domain" description="Peptidase M50" evidence="13">
    <location>
        <begin position="56"/>
        <end position="130"/>
    </location>
</feature>
<feature type="transmembrane region" description="Helical" evidence="12">
    <location>
        <begin position="106"/>
        <end position="131"/>
    </location>
</feature>
<proteinExistence type="inferred from homology"/>
<keyword evidence="6" id="KW-0479">Metal-binding</keyword>
<keyword evidence="11 12" id="KW-0472">Membrane</keyword>
<dbReference type="Proteomes" id="UP001172737">
    <property type="component" value="Unassembled WGS sequence"/>
</dbReference>
<feature type="domain" description="Peptidase M50" evidence="13">
    <location>
        <begin position="139"/>
        <end position="187"/>
    </location>
</feature>
<evidence type="ECO:0000256" key="4">
    <source>
        <dbReference type="ARBA" id="ARBA00022670"/>
    </source>
</evidence>
<dbReference type="GO" id="GO:0006508">
    <property type="term" value="P:proteolysis"/>
    <property type="evidence" value="ECO:0007669"/>
    <property type="project" value="UniProtKB-KW"/>
</dbReference>
<comment type="subcellular location">
    <subcellularLocation>
        <location evidence="2">Membrane</location>
        <topology evidence="2">Multi-pass membrane protein</topology>
    </subcellularLocation>
</comment>
<sequence>MASPRTRGIPLGRVLGARVVLAPSTLIMAVVLAALYGTTYSSDGFSSDGAILGLVVAVALFVSIFLHELAHAVAARGFKREVHEIVLTFFGGHTQFRASDPRPVEIGVIAASGPLANAVIGAVAMALAGTLDGLPGAVTRYIALLNFFLAGFNALPGTPLDGGRVVNAIVWGVSGDRWKGHRWAAQGGRIVAIATVLAALGIPLLLGSSPDLVAVIWAVFLFSVIWPAASAELRAASVLARRERVTAVAVSRTAVGVPYDATVEEARASAHAAGAAEVVVLAADGQPAGHFPVALTDEVPPEARPTTSLMSVTMPLVRGAVIPADAVGEGLVEAVVPWVGKTDAVAVMGPDGPVGVALLDDVVRALQ</sequence>
<dbReference type="RefSeq" id="WP_301121553.1">
    <property type="nucleotide sequence ID" value="NZ_JAUHPX010000009.1"/>
</dbReference>
<dbReference type="PANTHER" id="PTHR39188:SF3">
    <property type="entry name" value="STAGE IV SPORULATION PROTEIN FB"/>
    <property type="match status" value="1"/>
</dbReference>
<evidence type="ECO:0000256" key="5">
    <source>
        <dbReference type="ARBA" id="ARBA00022692"/>
    </source>
</evidence>
<protein>
    <submittedName>
        <fullName evidence="14">Peptidase M50</fullName>
    </submittedName>
</protein>
<keyword evidence="10" id="KW-0482">Metalloprotease</keyword>
<evidence type="ECO:0000256" key="2">
    <source>
        <dbReference type="ARBA" id="ARBA00004141"/>
    </source>
</evidence>
<reference evidence="14" key="1">
    <citation type="submission" date="2023-06" db="EMBL/GenBank/DDBJ databases">
        <title>Sysu t00039.</title>
        <authorList>
            <person name="Gao L."/>
            <person name="Fang B.-Z."/>
            <person name="Li W.-J."/>
        </authorList>
    </citation>
    <scope>NUCLEOTIDE SEQUENCE</scope>
    <source>
        <strain evidence="14">SYSU T00039</strain>
    </source>
</reference>